<name>A0A392SIX5_9FABA</name>
<protein>
    <submittedName>
        <fullName evidence="1">Uncharacterized protein</fullName>
    </submittedName>
</protein>
<evidence type="ECO:0000313" key="2">
    <source>
        <dbReference type="Proteomes" id="UP000265520"/>
    </source>
</evidence>
<keyword evidence="2" id="KW-1185">Reference proteome</keyword>
<accession>A0A392SIX5</accession>
<evidence type="ECO:0000313" key="1">
    <source>
        <dbReference type="EMBL" id="MCI48823.1"/>
    </source>
</evidence>
<reference evidence="1 2" key="1">
    <citation type="journal article" date="2018" name="Front. Plant Sci.">
        <title>Red Clover (Trifolium pratense) and Zigzag Clover (T. medium) - A Picture of Genomic Similarities and Differences.</title>
        <authorList>
            <person name="Dluhosova J."/>
            <person name="Istvanek J."/>
            <person name="Nedelnik J."/>
            <person name="Repkova J."/>
        </authorList>
    </citation>
    <scope>NUCLEOTIDE SEQUENCE [LARGE SCALE GENOMIC DNA]</scope>
    <source>
        <strain evidence="2">cv. 10/8</strain>
        <tissue evidence="1">Leaf</tissue>
    </source>
</reference>
<dbReference type="Proteomes" id="UP000265520">
    <property type="component" value="Unassembled WGS sequence"/>
</dbReference>
<comment type="caution">
    <text evidence="1">The sequence shown here is derived from an EMBL/GenBank/DDBJ whole genome shotgun (WGS) entry which is preliminary data.</text>
</comment>
<dbReference type="AlphaFoldDB" id="A0A392SIX5"/>
<feature type="non-terminal residue" evidence="1">
    <location>
        <position position="1"/>
    </location>
</feature>
<proteinExistence type="predicted"/>
<dbReference type="EMBL" id="LXQA010391919">
    <property type="protein sequence ID" value="MCI48823.1"/>
    <property type="molecule type" value="Genomic_DNA"/>
</dbReference>
<organism evidence="1 2">
    <name type="scientific">Trifolium medium</name>
    <dbReference type="NCBI Taxonomy" id="97028"/>
    <lineage>
        <taxon>Eukaryota</taxon>
        <taxon>Viridiplantae</taxon>
        <taxon>Streptophyta</taxon>
        <taxon>Embryophyta</taxon>
        <taxon>Tracheophyta</taxon>
        <taxon>Spermatophyta</taxon>
        <taxon>Magnoliopsida</taxon>
        <taxon>eudicotyledons</taxon>
        <taxon>Gunneridae</taxon>
        <taxon>Pentapetalae</taxon>
        <taxon>rosids</taxon>
        <taxon>fabids</taxon>
        <taxon>Fabales</taxon>
        <taxon>Fabaceae</taxon>
        <taxon>Papilionoideae</taxon>
        <taxon>50 kb inversion clade</taxon>
        <taxon>NPAAA clade</taxon>
        <taxon>Hologalegina</taxon>
        <taxon>IRL clade</taxon>
        <taxon>Trifolieae</taxon>
        <taxon>Trifolium</taxon>
    </lineage>
</organism>
<sequence length="74" mass="8375">IICFGYVRNLPLELDGKHKNWSCICPWRGAQTGWRKAPSAESLDVSFWLRCDAQGAWRNARSSSIYVAVFIAAE</sequence>